<name>A0A1Y2J1P4_TRAC3</name>
<evidence type="ECO:0000313" key="2">
    <source>
        <dbReference type="Proteomes" id="UP000193067"/>
    </source>
</evidence>
<proteinExistence type="predicted"/>
<reference evidence="1 2" key="1">
    <citation type="journal article" date="2015" name="Biotechnol. Biofuels">
        <title>Enhanced degradation of softwood versus hardwood by the white-rot fungus Pycnoporus coccineus.</title>
        <authorList>
            <person name="Couturier M."/>
            <person name="Navarro D."/>
            <person name="Chevret D."/>
            <person name="Henrissat B."/>
            <person name="Piumi F."/>
            <person name="Ruiz-Duenas F.J."/>
            <person name="Martinez A.T."/>
            <person name="Grigoriev I.V."/>
            <person name="Riley R."/>
            <person name="Lipzen A."/>
            <person name="Berrin J.G."/>
            <person name="Master E.R."/>
            <person name="Rosso M.N."/>
        </authorList>
    </citation>
    <scope>NUCLEOTIDE SEQUENCE [LARGE SCALE GENOMIC DNA]</scope>
    <source>
        <strain evidence="1 2">BRFM310</strain>
    </source>
</reference>
<keyword evidence="2" id="KW-1185">Reference proteome</keyword>
<dbReference type="EMBL" id="KZ084089">
    <property type="protein sequence ID" value="OSD06734.1"/>
    <property type="molecule type" value="Genomic_DNA"/>
</dbReference>
<organism evidence="1 2">
    <name type="scientific">Trametes coccinea (strain BRFM310)</name>
    <name type="common">Pycnoporus coccineus</name>
    <dbReference type="NCBI Taxonomy" id="1353009"/>
    <lineage>
        <taxon>Eukaryota</taxon>
        <taxon>Fungi</taxon>
        <taxon>Dikarya</taxon>
        <taxon>Basidiomycota</taxon>
        <taxon>Agaricomycotina</taxon>
        <taxon>Agaricomycetes</taxon>
        <taxon>Polyporales</taxon>
        <taxon>Polyporaceae</taxon>
        <taxon>Trametes</taxon>
    </lineage>
</organism>
<accession>A0A1Y2J1P4</accession>
<evidence type="ECO:0000313" key="1">
    <source>
        <dbReference type="EMBL" id="OSD06734.1"/>
    </source>
</evidence>
<dbReference type="Proteomes" id="UP000193067">
    <property type="component" value="Unassembled WGS sequence"/>
</dbReference>
<protein>
    <submittedName>
        <fullName evidence="1">Uncharacterized protein</fullName>
    </submittedName>
</protein>
<dbReference type="OrthoDB" id="2754732at2759"/>
<dbReference type="AlphaFoldDB" id="A0A1Y2J1P4"/>
<gene>
    <name evidence="1" type="ORF">PYCCODRAFT_758325</name>
</gene>
<sequence>MLESWTLEEERQRRIAVEKVRSERIENVIKRLREEGWGEELDKLTEQRMKGLCTLEAVDKAVPLTENAWKGMREDVTKFMEFLQVCRLEDEWSCAVSKRLQWLQGIVDAHNLSSGGHCGESDLLAEFSDIALFPKLRTLLDKPPTDNVTEETLAKACEGALPALQEAWMREHEQYFIGLVKQKMRASALPDRSMLSLAIVTFKCKRCLNQDMRWPYVLTHACGHPGLRYFPPHPSDDRKKLEYRDIVDFFCAQRTLRLTHSHEYELEAQLASAAVEDVIRVCGYDPLTVSYAEMRDCKVRIYCTICAVPSVGFAQAFDWQNALHHSVPRCDTHGLGWGPLQIARSTKWAALDPEDTAMVLPLENAVRVSGSELSDGLYRCALCPYETRKSIWSHFRSAHKGKTPEIGTNFYIHPSSGNGKHYPIWVYPEYDRDDPTAAKDVKNGSAIFSPRLFQ</sequence>